<dbReference type="EMBL" id="SSTD01006310">
    <property type="protein sequence ID" value="TYK20412.1"/>
    <property type="molecule type" value="Genomic_DNA"/>
</dbReference>
<proteinExistence type="predicted"/>
<name>A0A5D3DA12_CUCMM</name>
<evidence type="ECO:0000313" key="1">
    <source>
        <dbReference type="EMBL" id="KAA0033236.1"/>
    </source>
</evidence>
<dbReference type="AlphaFoldDB" id="A0A5D3DA12"/>
<comment type="caution">
    <text evidence="2">The sequence shown here is derived from an EMBL/GenBank/DDBJ whole genome shotgun (WGS) entry which is preliminary data.</text>
</comment>
<evidence type="ECO:0000313" key="4">
    <source>
        <dbReference type="Proteomes" id="UP000321947"/>
    </source>
</evidence>
<evidence type="ECO:0000313" key="2">
    <source>
        <dbReference type="EMBL" id="TYK20412.1"/>
    </source>
</evidence>
<dbReference type="Proteomes" id="UP000321947">
    <property type="component" value="Unassembled WGS sequence"/>
</dbReference>
<gene>
    <name evidence="2" type="ORF">E5676_scaffold590G00040</name>
    <name evidence="1" type="ORF">E6C27_scaffold845G00280</name>
</gene>
<reference evidence="3 4" key="1">
    <citation type="submission" date="2019-08" db="EMBL/GenBank/DDBJ databases">
        <title>Draft genome sequences of two oriental melons (Cucumis melo L. var makuwa).</title>
        <authorList>
            <person name="Kwon S.-Y."/>
        </authorList>
    </citation>
    <scope>NUCLEOTIDE SEQUENCE [LARGE SCALE GENOMIC DNA]</scope>
    <source>
        <strain evidence="4">cv. Chang Bougi</strain>
        <strain evidence="3">cv. SW 3</strain>
        <tissue evidence="2">Leaf</tissue>
    </source>
</reference>
<protein>
    <submittedName>
        <fullName evidence="2">Transcription factor GTE10</fullName>
    </submittedName>
</protein>
<accession>A0A5D3DA12</accession>
<evidence type="ECO:0000313" key="3">
    <source>
        <dbReference type="Proteomes" id="UP000321393"/>
    </source>
</evidence>
<sequence>MYCVGKASSDRLYRAALLRNHFADTILKARENELEKRKLERQQREGWSLYIDDSTIVVEKVERSKLFQEATNSFFNTEKTLLQVQTKAPEDARRKAKAEVATTMMDGGEGWQRRWNRRRRATNGDECFSLL</sequence>
<dbReference type="Proteomes" id="UP000321393">
    <property type="component" value="Unassembled WGS sequence"/>
</dbReference>
<organism evidence="2 4">
    <name type="scientific">Cucumis melo var. makuwa</name>
    <name type="common">Oriental melon</name>
    <dbReference type="NCBI Taxonomy" id="1194695"/>
    <lineage>
        <taxon>Eukaryota</taxon>
        <taxon>Viridiplantae</taxon>
        <taxon>Streptophyta</taxon>
        <taxon>Embryophyta</taxon>
        <taxon>Tracheophyta</taxon>
        <taxon>Spermatophyta</taxon>
        <taxon>Magnoliopsida</taxon>
        <taxon>eudicotyledons</taxon>
        <taxon>Gunneridae</taxon>
        <taxon>Pentapetalae</taxon>
        <taxon>rosids</taxon>
        <taxon>fabids</taxon>
        <taxon>Cucurbitales</taxon>
        <taxon>Cucurbitaceae</taxon>
        <taxon>Benincaseae</taxon>
        <taxon>Cucumis</taxon>
    </lineage>
</organism>
<dbReference type="STRING" id="1194695.A0A5D3DA12"/>
<dbReference type="EMBL" id="SSTE01020899">
    <property type="protein sequence ID" value="KAA0033236.1"/>
    <property type="molecule type" value="Genomic_DNA"/>
</dbReference>